<dbReference type="EMBL" id="BGZK01002688">
    <property type="protein sequence ID" value="GBP95835.1"/>
    <property type="molecule type" value="Genomic_DNA"/>
</dbReference>
<evidence type="ECO:0000313" key="2">
    <source>
        <dbReference type="Proteomes" id="UP000299102"/>
    </source>
</evidence>
<gene>
    <name evidence="1" type="ORF">EVAR_97471_1</name>
</gene>
<keyword evidence="2" id="KW-1185">Reference proteome</keyword>
<proteinExistence type="predicted"/>
<sequence length="192" mass="20515">MGPHSKAERSENYDEWAFAAENLLILEGVADCIKQERSAATAVAEDAKAKAKLILTIDPSLYVHIKEAGNDSSEAGNAFSAEGSTIVNIAMFAIRKRMTVLVAMKGRRQQISQRSAKVHVQYVVKESSLPFGHAGTRSSKPLDVIHADVCGPMEVTSIGRSSPATVTALSRAAPRPLGRAQPAVINASITVY</sequence>
<name>A0A4C2AA35_EUMVA</name>
<dbReference type="OrthoDB" id="7920740at2759"/>
<accession>A0A4C2AA35</accession>
<protein>
    <submittedName>
        <fullName evidence="1">Uncharacterized protein</fullName>
    </submittedName>
</protein>
<dbReference type="AlphaFoldDB" id="A0A4C2AA35"/>
<evidence type="ECO:0000313" key="1">
    <source>
        <dbReference type="EMBL" id="GBP95835.1"/>
    </source>
</evidence>
<comment type="caution">
    <text evidence="1">The sequence shown here is derived from an EMBL/GenBank/DDBJ whole genome shotgun (WGS) entry which is preliminary data.</text>
</comment>
<organism evidence="1 2">
    <name type="scientific">Eumeta variegata</name>
    <name type="common">Bagworm moth</name>
    <name type="synonym">Eumeta japonica</name>
    <dbReference type="NCBI Taxonomy" id="151549"/>
    <lineage>
        <taxon>Eukaryota</taxon>
        <taxon>Metazoa</taxon>
        <taxon>Ecdysozoa</taxon>
        <taxon>Arthropoda</taxon>
        <taxon>Hexapoda</taxon>
        <taxon>Insecta</taxon>
        <taxon>Pterygota</taxon>
        <taxon>Neoptera</taxon>
        <taxon>Endopterygota</taxon>
        <taxon>Lepidoptera</taxon>
        <taxon>Glossata</taxon>
        <taxon>Ditrysia</taxon>
        <taxon>Tineoidea</taxon>
        <taxon>Psychidae</taxon>
        <taxon>Oiketicinae</taxon>
        <taxon>Eumeta</taxon>
    </lineage>
</organism>
<dbReference type="Proteomes" id="UP000299102">
    <property type="component" value="Unassembled WGS sequence"/>
</dbReference>
<reference evidence="1 2" key="1">
    <citation type="journal article" date="2019" name="Commun. Biol.">
        <title>The bagworm genome reveals a unique fibroin gene that provides high tensile strength.</title>
        <authorList>
            <person name="Kono N."/>
            <person name="Nakamura H."/>
            <person name="Ohtoshi R."/>
            <person name="Tomita M."/>
            <person name="Numata K."/>
            <person name="Arakawa K."/>
        </authorList>
    </citation>
    <scope>NUCLEOTIDE SEQUENCE [LARGE SCALE GENOMIC DNA]</scope>
</reference>